<dbReference type="eggNOG" id="ENOG502QVP8">
    <property type="taxonomic scope" value="Eukaryota"/>
</dbReference>
<keyword evidence="1" id="KW-0808">Transferase</keyword>
<dbReference type="PANTHER" id="PTHR31896">
    <property type="entry name" value="FAMILY REGULATORY PROTEIN, PUTATIVE (AFU_ORTHOLOGUE AFUA_3G14730)-RELATED"/>
    <property type="match status" value="1"/>
</dbReference>
<evidence type="ECO:0000256" key="1">
    <source>
        <dbReference type="ARBA" id="ARBA00022679"/>
    </source>
</evidence>
<gene>
    <name evidence="2" type="ORF">TCM_031508</name>
</gene>
<dbReference type="PANTHER" id="PTHR31896:SF75">
    <property type="entry name" value="HXXXD-TYPE ACYL-TRANSFERASE FAMILY PROTEIN"/>
    <property type="match status" value="1"/>
</dbReference>
<dbReference type="InterPro" id="IPR023213">
    <property type="entry name" value="CAT-like_dom_sf"/>
</dbReference>
<evidence type="ECO:0000313" key="3">
    <source>
        <dbReference type="Proteomes" id="UP000026915"/>
    </source>
</evidence>
<dbReference type="EMBL" id="CM001885">
    <property type="protein sequence ID" value="EOY12999.1"/>
    <property type="molecule type" value="Genomic_DNA"/>
</dbReference>
<organism evidence="2 3">
    <name type="scientific">Theobroma cacao</name>
    <name type="common">Cacao</name>
    <name type="synonym">Cocoa</name>
    <dbReference type="NCBI Taxonomy" id="3641"/>
    <lineage>
        <taxon>Eukaryota</taxon>
        <taxon>Viridiplantae</taxon>
        <taxon>Streptophyta</taxon>
        <taxon>Embryophyta</taxon>
        <taxon>Tracheophyta</taxon>
        <taxon>Spermatophyta</taxon>
        <taxon>Magnoliopsida</taxon>
        <taxon>eudicotyledons</taxon>
        <taxon>Gunneridae</taxon>
        <taxon>Pentapetalae</taxon>
        <taxon>rosids</taxon>
        <taxon>malvids</taxon>
        <taxon>Malvales</taxon>
        <taxon>Malvaceae</taxon>
        <taxon>Byttnerioideae</taxon>
        <taxon>Theobroma</taxon>
    </lineage>
</organism>
<evidence type="ECO:0000313" key="2">
    <source>
        <dbReference type="EMBL" id="EOY12999.1"/>
    </source>
</evidence>
<dbReference type="InParanoid" id="A0A061FET9"/>
<dbReference type="HOGENOM" id="CLU_1306768_0_0_1"/>
<dbReference type="Pfam" id="PF02458">
    <property type="entry name" value="Transferase"/>
    <property type="match status" value="2"/>
</dbReference>
<accession>A0A061FET9</accession>
<name>A0A061FET9_THECC</name>
<protein>
    <recommendedName>
        <fullName evidence="4">HXXXD-type acyl-transferase family protein</fullName>
    </recommendedName>
</protein>
<dbReference type="InterPro" id="IPR051283">
    <property type="entry name" value="Sec_Metabolite_Acyltrans"/>
</dbReference>
<evidence type="ECO:0008006" key="4">
    <source>
        <dbReference type="Google" id="ProtNLM"/>
    </source>
</evidence>
<proteinExistence type="predicted"/>
<dbReference type="GO" id="GO:0016740">
    <property type="term" value="F:transferase activity"/>
    <property type="evidence" value="ECO:0007669"/>
    <property type="project" value="UniProtKB-KW"/>
</dbReference>
<dbReference type="Gramene" id="EOY12999">
    <property type="protein sequence ID" value="EOY12999"/>
    <property type="gene ID" value="TCM_031508"/>
</dbReference>
<keyword evidence="3" id="KW-1185">Reference proteome</keyword>
<dbReference type="Gene3D" id="3.30.559.10">
    <property type="entry name" value="Chloramphenicol acetyltransferase-like domain"/>
    <property type="match status" value="1"/>
</dbReference>
<reference evidence="2 3" key="1">
    <citation type="journal article" date="2013" name="Genome Biol.">
        <title>The genome sequence of the most widely cultivated cacao type and its use to identify candidate genes regulating pod color.</title>
        <authorList>
            <person name="Motamayor J.C."/>
            <person name="Mockaitis K."/>
            <person name="Schmutz J."/>
            <person name="Haiminen N."/>
            <person name="Iii D.L."/>
            <person name="Cornejo O."/>
            <person name="Findley S.D."/>
            <person name="Zheng P."/>
            <person name="Utro F."/>
            <person name="Royaert S."/>
            <person name="Saski C."/>
            <person name="Jenkins J."/>
            <person name="Podicheti R."/>
            <person name="Zhao M."/>
            <person name="Scheffler B.E."/>
            <person name="Stack J.C."/>
            <person name="Feltus F.A."/>
            <person name="Mustiga G.M."/>
            <person name="Amores F."/>
            <person name="Phillips W."/>
            <person name="Marelli J.P."/>
            <person name="May G.D."/>
            <person name="Shapiro H."/>
            <person name="Ma J."/>
            <person name="Bustamante C.D."/>
            <person name="Schnell R.J."/>
            <person name="Main D."/>
            <person name="Gilbert D."/>
            <person name="Parida L."/>
            <person name="Kuhn D.N."/>
        </authorList>
    </citation>
    <scope>NUCLEOTIDE SEQUENCE [LARGE SCALE GENOMIC DNA]</scope>
    <source>
        <strain evidence="3">cv. Matina 1-6</strain>
    </source>
</reference>
<dbReference type="Proteomes" id="UP000026915">
    <property type="component" value="Chromosome 7"/>
</dbReference>
<sequence length="211" mass="23550">MVLEAKEELGQTIVHQLKTSLSQTLDYFSPLAGPFATIELEYNTSSFFIDCSNAGVLFVHAAANRITIFDRGGGEEGPRFQRWFPNGFAGLFGFHDFIPPCLQVRFFHFTKESIANLKTKANAEVGTDKISSLQALLSYIWRTVIRCKNLDPVEETNLFLPVSAKSRLHQLSQQYIGNAMLGGVITMKVKDLLEKGLRNAAWETNKSISSV</sequence>
<dbReference type="AlphaFoldDB" id="A0A061FET9"/>